<sequence length="146" mass="15186">MSGACRLFLQQVARVQVEGRTATSHVQIDKTIIETGKERAEVAYENVSRAGPDLGGANGLMETVQKRVAEGVQTAEGALKEAKEAASNTADTFVDEVYHSSGLSQQQGGGRQPNRATRDRLTAGLPHGHDPSAGASGGSPSLAATE</sequence>
<gene>
    <name evidence="2" type="ORF">WJX84_004293</name>
</gene>
<dbReference type="AlphaFoldDB" id="A0AAW1T4G2"/>
<feature type="region of interest" description="Disordered" evidence="1">
    <location>
        <begin position="98"/>
        <end position="146"/>
    </location>
</feature>
<name>A0AAW1T4G2_9CHLO</name>
<dbReference type="Proteomes" id="UP001485043">
    <property type="component" value="Unassembled WGS sequence"/>
</dbReference>
<evidence type="ECO:0000313" key="2">
    <source>
        <dbReference type="EMBL" id="KAK9864180.1"/>
    </source>
</evidence>
<evidence type="ECO:0000313" key="3">
    <source>
        <dbReference type="Proteomes" id="UP001485043"/>
    </source>
</evidence>
<reference evidence="2 3" key="1">
    <citation type="journal article" date="2024" name="Nat. Commun.">
        <title>Phylogenomics reveals the evolutionary origins of lichenization in chlorophyte algae.</title>
        <authorList>
            <person name="Puginier C."/>
            <person name="Libourel C."/>
            <person name="Otte J."/>
            <person name="Skaloud P."/>
            <person name="Haon M."/>
            <person name="Grisel S."/>
            <person name="Petersen M."/>
            <person name="Berrin J.G."/>
            <person name="Delaux P.M."/>
            <person name="Dal Grande F."/>
            <person name="Keller J."/>
        </authorList>
    </citation>
    <scope>NUCLEOTIDE SEQUENCE [LARGE SCALE GENOMIC DNA]</scope>
    <source>
        <strain evidence="2 3">SAG 2523</strain>
    </source>
</reference>
<evidence type="ECO:0000256" key="1">
    <source>
        <dbReference type="SAM" id="MobiDB-lite"/>
    </source>
</evidence>
<comment type="caution">
    <text evidence="2">The sequence shown here is derived from an EMBL/GenBank/DDBJ whole genome shotgun (WGS) entry which is preliminary data.</text>
</comment>
<dbReference type="EMBL" id="JALJOV010000383">
    <property type="protein sequence ID" value="KAK9864180.1"/>
    <property type="molecule type" value="Genomic_DNA"/>
</dbReference>
<feature type="compositionally biased region" description="Low complexity" evidence="1">
    <location>
        <begin position="131"/>
        <end position="146"/>
    </location>
</feature>
<protein>
    <submittedName>
        <fullName evidence="2">Uncharacterized protein</fullName>
    </submittedName>
</protein>
<organism evidence="2 3">
    <name type="scientific">Apatococcus fuscideae</name>
    <dbReference type="NCBI Taxonomy" id="2026836"/>
    <lineage>
        <taxon>Eukaryota</taxon>
        <taxon>Viridiplantae</taxon>
        <taxon>Chlorophyta</taxon>
        <taxon>core chlorophytes</taxon>
        <taxon>Trebouxiophyceae</taxon>
        <taxon>Chlorellales</taxon>
        <taxon>Chlorellaceae</taxon>
        <taxon>Apatococcus</taxon>
    </lineage>
</organism>
<proteinExistence type="predicted"/>
<keyword evidence="3" id="KW-1185">Reference proteome</keyword>
<accession>A0AAW1T4G2</accession>